<evidence type="ECO:0000256" key="1">
    <source>
        <dbReference type="ARBA" id="ARBA00022679"/>
    </source>
</evidence>
<dbReference type="InterPro" id="IPR052899">
    <property type="entry name" value="Class-I_DAHP_synthase"/>
</dbReference>
<evidence type="ECO:0000259" key="3">
    <source>
        <dbReference type="Pfam" id="PF18152"/>
    </source>
</evidence>
<proteinExistence type="predicted"/>
<dbReference type="PANTHER" id="PTHR43018:SF1">
    <property type="entry name" value="PROTEIN AROA(G)"/>
    <property type="match status" value="1"/>
</dbReference>
<dbReference type="Gene3D" id="3.20.20.70">
    <property type="entry name" value="Aldolase class I"/>
    <property type="match status" value="1"/>
</dbReference>
<evidence type="ECO:0000313" key="5">
    <source>
        <dbReference type="Proteomes" id="UP000243205"/>
    </source>
</evidence>
<feature type="domain" description="DAHP synthetase I/KDSA" evidence="2">
    <location>
        <begin position="87"/>
        <end position="330"/>
    </location>
</feature>
<dbReference type="GO" id="GO:0016740">
    <property type="term" value="F:transferase activity"/>
    <property type="evidence" value="ECO:0007669"/>
    <property type="project" value="UniProtKB-KW"/>
</dbReference>
<dbReference type="Proteomes" id="UP000243205">
    <property type="component" value="Unassembled WGS sequence"/>
</dbReference>
<dbReference type="NCBIfam" id="NF009239">
    <property type="entry name" value="PRK12595.1"/>
    <property type="match status" value="1"/>
</dbReference>
<dbReference type="GO" id="GO:0016832">
    <property type="term" value="F:aldehyde-lyase activity"/>
    <property type="evidence" value="ECO:0007669"/>
    <property type="project" value="InterPro"/>
</dbReference>
<dbReference type="NCBIfam" id="NF006421">
    <property type="entry name" value="PRK08673.1"/>
    <property type="match status" value="1"/>
</dbReference>
<protein>
    <submittedName>
        <fullName evidence="4">3-deoxy-D-arabinoheptulosonate-7-phosphate synthase</fullName>
    </submittedName>
</protein>
<dbReference type="SUPFAM" id="SSF51569">
    <property type="entry name" value="Aldolase"/>
    <property type="match status" value="1"/>
</dbReference>
<dbReference type="GO" id="GO:0009073">
    <property type="term" value="P:aromatic amino acid family biosynthetic process"/>
    <property type="evidence" value="ECO:0007669"/>
    <property type="project" value="InterPro"/>
</dbReference>
<dbReference type="InterPro" id="IPR041071">
    <property type="entry name" value="DAHP_snth_FXD"/>
</dbReference>
<dbReference type="Pfam" id="PF00793">
    <property type="entry name" value="DAHP_synth_1"/>
    <property type="match status" value="1"/>
</dbReference>
<dbReference type="RefSeq" id="WP_092076912.1">
    <property type="nucleotide sequence ID" value="NZ_FNAQ01000003.1"/>
</dbReference>
<dbReference type="EMBL" id="FNAQ01000003">
    <property type="protein sequence ID" value="SDE09133.1"/>
    <property type="molecule type" value="Genomic_DNA"/>
</dbReference>
<dbReference type="InterPro" id="IPR006218">
    <property type="entry name" value="DAHP1/KDSA"/>
</dbReference>
<evidence type="ECO:0000259" key="2">
    <source>
        <dbReference type="Pfam" id="PF00793"/>
    </source>
</evidence>
<keyword evidence="1" id="KW-0808">Transferase</keyword>
<gene>
    <name evidence="4" type="ORF">SAMN05661003_103244</name>
</gene>
<dbReference type="InterPro" id="IPR013785">
    <property type="entry name" value="Aldolase_TIM"/>
</dbReference>
<dbReference type="NCBIfam" id="TIGR01361">
    <property type="entry name" value="DAHP_synth_Bsub"/>
    <property type="match status" value="1"/>
</dbReference>
<dbReference type="AlphaFoldDB" id="A0A1G7A3C3"/>
<keyword evidence="5" id="KW-1185">Reference proteome</keyword>
<name>A0A1G7A3C3_9BACT</name>
<dbReference type="OrthoDB" id="9802281at2"/>
<reference evidence="5" key="1">
    <citation type="submission" date="2016-10" db="EMBL/GenBank/DDBJ databases">
        <authorList>
            <person name="Varghese N."/>
            <person name="Submissions S."/>
        </authorList>
    </citation>
    <scope>NUCLEOTIDE SEQUENCE [LARGE SCALE GENOMIC DNA]</scope>
    <source>
        <strain evidence="5">DSM 8987</strain>
    </source>
</reference>
<dbReference type="Pfam" id="PF18152">
    <property type="entry name" value="DAHP_snth_FXD"/>
    <property type="match status" value="1"/>
</dbReference>
<accession>A0A1G7A3C3</accession>
<dbReference type="STRING" id="57664.SAMN05661003_103244"/>
<dbReference type="PANTHER" id="PTHR43018">
    <property type="entry name" value="PHOSPHO-2-DEHYDRO-3-DEOXYHEPTONATE ALDOLASE"/>
    <property type="match status" value="1"/>
</dbReference>
<organism evidence="4 5">
    <name type="scientific">Desulfuromonas thiophila</name>
    <dbReference type="NCBI Taxonomy" id="57664"/>
    <lineage>
        <taxon>Bacteria</taxon>
        <taxon>Pseudomonadati</taxon>
        <taxon>Thermodesulfobacteriota</taxon>
        <taxon>Desulfuromonadia</taxon>
        <taxon>Desulfuromonadales</taxon>
        <taxon>Desulfuromonadaceae</taxon>
        <taxon>Desulfuromonas</taxon>
    </lineage>
</organism>
<feature type="domain" description="DAHP synthase ferredoxin-like" evidence="3">
    <location>
        <begin position="1"/>
        <end position="67"/>
    </location>
</feature>
<dbReference type="Gene3D" id="3.30.70.1140">
    <property type="entry name" value="Phospho-2-dehydro-3-deoxyheptonate aldolase, domain 1"/>
    <property type="match status" value="1"/>
</dbReference>
<evidence type="ECO:0000313" key="4">
    <source>
        <dbReference type="EMBL" id="SDE09133.1"/>
    </source>
</evidence>
<sequence>MLIVMNQDATSQQIDAVTAAVAALGLRAEPIPGSSRTAIGVLGNQGYVDDATIRNLPGVRETLHVSKPYKLVSRDFHPASTQVRVGPVIIGDGQPPVMMAGPCSIESEAQMLASARIVRDAGATILRGGAFKPRTGPHSFQGLGVEGLKLLRQAGDAVGLPVVTEVMRIGQLEDVCRYADLLQIGARNMQNFDLLKEVGRLRVPVLLKRGMSATIEEFLAAAEYIVAEGNDQLILCERGIRTFETATRNTLDLSVVPLVRQLSHLPIIVDPSHATGRRPLVPVMAQAALVCGAHGLMVEVHHDPAHALCDGAQSLDGPQFARLMGQLAQLTAFLRDQRAAETGAAC</sequence>
<dbReference type="InterPro" id="IPR006268">
    <property type="entry name" value="DAHP_syn_2"/>
</dbReference>